<feature type="transmembrane region" description="Helical" evidence="1">
    <location>
        <begin position="51"/>
        <end position="78"/>
    </location>
</feature>
<evidence type="ECO:0000313" key="2">
    <source>
        <dbReference type="EMBL" id="JAT22889.1"/>
    </source>
</evidence>
<protein>
    <submittedName>
        <fullName evidence="2">Uncharacterized protein</fullName>
    </submittedName>
</protein>
<evidence type="ECO:0000256" key="1">
    <source>
        <dbReference type="SAM" id="Phobius"/>
    </source>
</evidence>
<feature type="non-terminal residue" evidence="2">
    <location>
        <position position="134"/>
    </location>
</feature>
<proteinExistence type="predicted"/>
<name>A0A1B6LGY5_9HEMI</name>
<keyword evidence="1" id="KW-1133">Transmembrane helix</keyword>
<accession>A0A1B6LGY5</accession>
<reference evidence="2" key="1">
    <citation type="submission" date="2015-11" db="EMBL/GenBank/DDBJ databases">
        <title>De novo transcriptome assembly of four potential Pierce s Disease insect vectors from Arizona vineyards.</title>
        <authorList>
            <person name="Tassone E.E."/>
        </authorList>
    </citation>
    <scope>NUCLEOTIDE SEQUENCE</scope>
</reference>
<sequence>MHTFHHFKYYLQYSIQNMYSIATQCCYSDVKTVELYDKLFFESVFKNNSAFLAYLQMFFSMMEIIIYIDILVICFICLEDKTQQLVFGRKRDQVGRHPDIETSEETKYLGISIDVQLRWTPHIDNLCRKLSSSL</sequence>
<organism evidence="2">
    <name type="scientific">Graphocephala atropunctata</name>
    <dbReference type="NCBI Taxonomy" id="36148"/>
    <lineage>
        <taxon>Eukaryota</taxon>
        <taxon>Metazoa</taxon>
        <taxon>Ecdysozoa</taxon>
        <taxon>Arthropoda</taxon>
        <taxon>Hexapoda</taxon>
        <taxon>Insecta</taxon>
        <taxon>Pterygota</taxon>
        <taxon>Neoptera</taxon>
        <taxon>Paraneoptera</taxon>
        <taxon>Hemiptera</taxon>
        <taxon>Auchenorrhyncha</taxon>
        <taxon>Membracoidea</taxon>
        <taxon>Cicadellidae</taxon>
        <taxon>Cicadellinae</taxon>
        <taxon>Cicadellini</taxon>
        <taxon>Graphocephala</taxon>
    </lineage>
</organism>
<dbReference type="AlphaFoldDB" id="A0A1B6LGY5"/>
<keyword evidence="1" id="KW-0472">Membrane</keyword>
<keyword evidence="1" id="KW-0812">Transmembrane</keyword>
<gene>
    <name evidence="2" type="ORF">g.43493</name>
</gene>
<dbReference type="EMBL" id="GEBQ01017088">
    <property type="protein sequence ID" value="JAT22889.1"/>
    <property type="molecule type" value="Transcribed_RNA"/>
</dbReference>